<protein>
    <submittedName>
        <fullName evidence="11">Mitochondrial distribution and morphology</fullName>
    </submittedName>
</protein>
<keyword evidence="7" id="KW-0496">Mitochondrion</keyword>
<evidence type="ECO:0000256" key="3">
    <source>
        <dbReference type="ARBA" id="ARBA00022692"/>
    </source>
</evidence>
<name>A0A9P8AK49_9ASCO</name>
<evidence type="ECO:0000256" key="10">
    <source>
        <dbReference type="SAM" id="MobiDB-lite"/>
    </source>
</evidence>
<evidence type="ECO:0000256" key="8">
    <source>
        <dbReference type="ARBA" id="ARBA00023136"/>
    </source>
</evidence>
<feature type="region of interest" description="Disordered" evidence="10">
    <location>
        <begin position="452"/>
        <end position="472"/>
    </location>
</feature>
<dbReference type="OrthoDB" id="17678at2759"/>
<evidence type="ECO:0000256" key="4">
    <source>
        <dbReference type="ARBA" id="ARBA00022792"/>
    </source>
</evidence>
<dbReference type="PANTHER" id="PTHR31068:SF0">
    <property type="entry name" value="MITOCHONDRIAL DISTRIBUTION AND MORPHOLOGY PROTEIN 31"/>
    <property type="match status" value="1"/>
</dbReference>
<proteinExistence type="inferred from homology"/>
<evidence type="ECO:0000313" key="11">
    <source>
        <dbReference type="EMBL" id="KAG7195526.1"/>
    </source>
</evidence>
<evidence type="ECO:0000256" key="5">
    <source>
        <dbReference type="ARBA" id="ARBA00022946"/>
    </source>
</evidence>
<keyword evidence="3" id="KW-0812">Transmembrane</keyword>
<evidence type="ECO:0000313" key="12">
    <source>
        <dbReference type="Proteomes" id="UP000790833"/>
    </source>
</evidence>
<evidence type="ECO:0000256" key="7">
    <source>
        <dbReference type="ARBA" id="ARBA00023128"/>
    </source>
</evidence>
<gene>
    <name evidence="11" type="primary">MDM32</name>
    <name evidence="11" type="ORF">KQ657_003289</name>
</gene>
<evidence type="ECO:0000256" key="1">
    <source>
        <dbReference type="ARBA" id="ARBA00004273"/>
    </source>
</evidence>
<reference evidence="11" key="1">
    <citation type="submission" date="2021-03" db="EMBL/GenBank/DDBJ databases">
        <authorList>
            <person name="Palmer J.M."/>
        </authorList>
    </citation>
    <scope>NUCLEOTIDE SEQUENCE</scope>
    <source>
        <strain evidence="11">ARV_011</strain>
    </source>
</reference>
<sequence>MATNYGIKGTLDMNKEDEAKHMPSSLEAAHLLPSLPPPVREHFSALPPASQNHFTKQTLLSQAPNALSRLLVRIRWTLTRNRPTRPTDYLSAFLSSVVMGNIIWIVLGTTTFGLFGMYLLYYFDHIWRKIDSTTESLKKSRGDNSTSSGDISDRGILSSFTSAVLSHGLGLKFLFTKGHILPEFEDGMLKFKKVHLCSVDNDFKTMTFEASIESLNLSLSFNKWYEGNGLIYEAEINGLNGKIYEKNVEPSALVLRESLERNLENTKVVPEESPYNFTRFNENHYQYDDEYEVKNPNMQIKLFDPNYKLDSLRILDSYVEVFEPGQHSNPMKIGIFNCELPKLSGDRLLLDFFDASNVTGSINDSMFSIHKHQQFNLDGGNIVRFKLDGINLKSMGYENLNLNWIVHGRADITADINIPETTETEQFNLSSEYKRVSKFCSNVMKDLGNLTAERNETNENTSTSTNGLEGSNNKNLLRGALDALYATFTREEEQTRDPSAQYVLVNVKMKFYDLKASLPKTMPRSKTTDVPFIDLQSLRSLITFINSSDRNPVVINTLVIEKMSDLYNVDKISETRMFDLIMSDVYHELLKMSKQETQRIMEQRANMWSHSLASQLLLLGLGAIV</sequence>
<keyword evidence="5" id="KW-0809">Transit peptide</keyword>
<comment type="function">
    <text evidence="9">Involved in the organization of the mitochondrial membranes and the global structure of the mitochondria. Also required for mitochondrial distribution and mobility as well as for the maintenance of mitochondrial DNA nucleoids structures.</text>
</comment>
<evidence type="ECO:0000256" key="9">
    <source>
        <dbReference type="ARBA" id="ARBA00025191"/>
    </source>
</evidence>
<dbReference type="GeneID" id="66116663"/>
<comment type="similarity">
    <text evidence="2">Belongs to the MDM31/MDM32 family.</text>
</comment>
<dbReference type="GO" id="GO:0005743">
    <property type="term" value="C:mitochondrial inner membrane"/>
    <property type="evidence" value="ECO:0007669"/>
    <property type="project" value="UniProtKB-SubCell"/>
</dbReference>
<dbReference type="Pfam" id="PF08118">
    <property type="entry name" value="MDM31_MDM32"/>
    <property type="match status" value="2"/>
</dbReference>
<dbReference type="EMBL" id="JAHMUF010000003">
    <property type="protein sequence ID" value="KAG7195526.1"/>
    <property type="molecule type" value="Genomic_DNA"/>
</dbReference>
<comment type="subcellular location">
    <subcellularLocation>
        <location evidence="1">Mitochondrion inner membrane</location>
    </subcellularLocation>
</comment>
<evidence type="ECO:0000256" key="2">
    <source>
        <dbReference type="ARBA" id="ARBA00005687"/>
    </source>
</evidence>
<dbReference type="PANTHER" id="PTHR31068">
    <property type="entry name" value="MITOCHONDRIAL DISTRIBUTION AND MORPHOLOGY PROTEIN 31"/>
    <property type="match status" value="1"/>
</dbReference>
<dbReference type="InterPro" id="IPR012571">
    <property type="entry name" value="Mdm31/Mdm32"/>
</dbReference>
<dbReference type="RefSeq" id="XP_043051071.1">
    <property type="nucleotide sequence ID" value="XM_043194019.1"/>
</dbReference>
<dbReference type="GO" id="GO:0007005">
    <property type="term" value="P:mitochondrion organization"/>
    <property type="evidence" value="ECO:0007669"/>
    <property type="project" value="InterPro"/>
</dbReference>
<dbReference type="GO" id="GO:0000001">
    <property type="term" value="P:mitochondrion inheritance"/>
    <property type="evidence" value="ECO:0007669"/>
    <property type="project" value="InterPro"/>
</dbReference>
<evidence type="ECO:0000256" key="6">
    <source>
        <dbReference type="ARBA" id="ARBA00022989"/>
    </source>
</evidence>
<keyword evidence="8" id="KW-0472">Membrane</keyword>
<comment type="caution">
    <text evidence="11">The sequence shown here is derived from an EMBL/GenBank/DDBJ whole genome shotgun (WGS) entry which is preliminary data.</text>
</comment>
<keyword evidence="4" id="KW-0999">Mitochondrion inner membrane</keyword>
<accession>A0A9P8AK49</accession>
<dbReference type="AlphaFoldDB" id="A0A9P8AK49"/>
<organism evidence="11 12">
    <name type="scientific">Scheffersomyces spartinae</name>
    <dbReference type="NCBI Taxonomy" id="45513"/>
    <lineage>
        <taxon>Eukaryota</taxon>
        <taxon>Fungi</taxon>
        <taxon>Dikarya</taxon>
        <taxon>Ascomycota</taxon>
        <taxon>Saccharomycotina</taxon>
        <taxon>Pichiomycetes</taxon>
        <taxon>Debaryomycetaceae</taxon>
        <taxon>Scheffersomyces</taxon>
    </lineage>
</organism>
<dbReference type="Proteomes" id="UP000790833">
    <property type="component" value="Unassembled WGS sequence"/>
</dbReference>
<keyword evidence="6" id="KW-1133">Transmembrane helix</keyword>
<keyword evidence="12" id="KW-1185">Reference proteome</keyword>